<keyword evidence="4" id="KW-1185">Reference proteome</keyword>
<evidence type="ECO:0000256" key="2">
    <source>
        <dbReference type="SAM" id="MobiDB-lite"/>
    </source>
</evidence>
<feature type="coiled-coil region" evidence="1">
    <location>
        <begin position="108"/>
        <end position="135"/>
    </location>
</feature>
<dbReference type="EMBL" id="JAANQT010000908">
    <property type="protein sequence ID" value="KAG1307648.1"/>
    <property type="molecule type" value="Genomic_DNA"/>
</dbReference>
<protein>
    <submittedName>
        <fullName evidence="3">Uncharacterized protein</fullName>
    </submittedName>
</protein>
<evidence type="ECO:0000313" key="3">
    <source>
        <dbReference type="EMBL" id="KAG1307648.1"/>
    </source>
</evidence>
<evidence type="ECO:0000313" key="4">
    <source>
        <dbReference type="Proteomes" id="UP000716291"/>
    </source>
</evidence>
<keyword evidence="1" id="KW-0175">Coiled coil</keyword>
<sequence>MSNMNRLCRLVAVNKRFVSTQHYVPGRKGYAPGFQAPEGTRETPKINKKRRDIANSLPSHLGSTTKEEAAVNSPKQLYRRELKITRHRYAHELLEKQGQKDLVSAEKLAATEKKKQELNNYFSQIKQDQKKHEEEVVELLDLELKTKSVDNRTELRNENRLAFDEAQRDTRRKMLLKLYSQTEEFVTLDNLDAKVDAIMSSRRHPQGLDELMNNSSDLHLEIEQRKSQIKEVMGI</sequence>
<name>A0A9P6X8D0_RHIOR</name>
<proteinExistence type="predicted"/>
<comment type="caution">
    <text evidence="3">The sequence shown here is derived from an EMBL/GenBank/DDBJ whole genome shotgun (WGS) entry which is preliminary data.</text>
</comment>
<dbReference type="Proteomes" id="UP000716291">
    <property type="component" value="Unassembled WGS sequence"/>
</dbReference>
<reference evidence="3" key="1">
    <citation type="journal article" date="2020" name="Microb. Genom.">
        <title>Genetic diversity of clinical and environmental Mucorales isolates obtained from an investigation of mucormycosis cases among solid organ transplant recipients.</title>
        <authorList>
            <person name="Nguyen M.H."/>
            <person name="Kaul D."/>
            <person name="Muto C."/>
            <person name="Cheng S.J."/>
            <person name="Richter R.A."/>
            <person name="Bruno V.M."/>
            <person name="Liu G."/>
            <person name="Beyhan S."/>
            <person name="Sundermann A.J."/>
            <person name="Mounaud S."/>
            <person name="Pasculle A.W."/>
            <person name="Nierman W.C."/>
            <person name="Driscoll E."/>
            <person name="Cumbie R."/>
            <person name="Clancy C.J."/>
            <person name="Dupont C.L."/>
        </authorList>
    </citation>
    <scope>NUCLEOTIDE SEQUENCE</scope>
    <source>
        <strain evidence="3">GL11</strain>
    </source>
</reference>
<dbReference type="AlphaFoldDB" id="A0A9P6X8D0"/>
<feature type="region of interest" description="Disordered" evidence="2">
    <location>
        <begin position="29"/>
        <end position="49"/>
    </location>
</feature>
<gene>
    <name evidence="3" type="ORF">G6F64_006645</name>
</gene>
<accession>A0A9P6X8D0</accession>
<dbReference type="OrthoDB" id="5597211at2759"/>
<organism evidence="3 4">
    <name type="scientific">Rhizopus oryzae</name>
    <name type="common">Mucormycosis agent</name>
    <name type="synonym">Rhizopus arrhizus var. delemar</name>
    <dbReference type="NCBI Taxonomy" id="64495"/>
    <lineage>
        <taxon>Eukaryota</taxon>
        <taxon>Fungi</taxon>
        <taxon>Fungi incertae sedis</taxon>
        <taxon>Mucoromycota</taxon>
        <taxon>Mucoromycotina</taxon>
        <taxon>Mucoromycetes</taxon>
        <taxon>Mucorales</taxon>
        <taxon>Mucorineae</taxon>
        <taxon>Rhizopodaceae</taxon>
        <taxon>Rhizopus</taxon>
    </lineage>
</organism>
<evidence type="ECO:0000256" key="1">
    <source>
        <dbReference type="SAM" id="Coils"/>
    </source>
</evidence>